<accession>A0ABR1MDE5</accession>
<evidence type="ECO:0000313" key="3">
    <source>
        <dbReference type="Proteomes" id="UP001365128"/>
    </source>
</evidence>
<keyword evidence="1" id="KW-0175">Coiled coil</keyword>
<gene>
    <name evidence="2" type="ORF">IWX46DRAFT_641213</name>
</gene>
<keyword evidence="3" id="KW-1185">Reference proteome</keyword>
<evidence type="ECO:0000256" key="1">
    <source>
        <dbReference type="SAM" id="Coils"/>
    </source>
</evidence>
<proteinExistence type="predicted"/>
<name>A0ABR1MDE5_9PEZI</name>
<feature type="coiled-coil region" evidence="1">
    <location>
        <begin position="8"/>
        <end position="42"/>
    </location>
</feature>
<evidence type="ECO:0000313" key="2">
    <source>
        <dbReference type="EMBL" id="KAK7545327.1"/>
    </source>
</evidence>
<comment type="caution">
    <text evidence="2">The sequence shown here is derived from an EMBL/GenBank/DDBJ whole genome shotgun (WGS) entry which is preliminary data.</text>
</comment>
<organism evidence="2 3">
    <name type="scientific">Phyllosticta citricarpa</name>
    <dbReference type="NCBI Taxonomy" id="55181"/>
    <lineage>
        <taxon>Eukaryota</taxon>
        <taxon>Fungi</taxon>
        <taxon>Dikarya</taxon>
        <taxon>Ascomycota</taxon>
        <taxon>Pezizomycotina</taxon>
        <taxon>Dothideomycetes</taxon>
        <taxon>Dothideomycetes incertae sedis</taxon>
        <taxon>Botryosphaeriales</taxon>
        <taxon>Phyllostictaceae</taxon>
        <taxon>Phyllosticta</taxon>
    </lineage>
</organism>
<dbReference type="Proteomes" id="UP001365128">
    <property type="component" value="Unassembled WGS sequence"/>
</dbReference>
<sequence length="232" mass="25699">MPIDQKIIDKACARLERIEKNAAKLEEALEAKVVELEAEKARIFGNLRELADVHNEASTLVHDKAKVARMMVEIHDEDVKPDGMAHGSKLGAFYDYAKNAIESATDKVGKAPHKQILNEGTDKISKAHPGWNDHSVLVGIDTAVGKKTFGISLTQYLLHLNRDFIFQDQRKVAQMMGEAYEANIGPDSKASSSKLESFEDYAENAIKDAIDNIIRHLNDSGFLQNSLLVTLS</sequence>
<dbReference type="EMBL" id="JBBPDW010000018">
    <property type="protein sequence ID" value="KAK7545327.1"/>
    <property type="molecule type" value="Genomic_DNA"/>
</dbReference>
<protein>
    <submittedName>
        <fullName evidence="2">Uncharacterized protein</fullName>
    </submittedName>
</protein>
<reference evidence="2 3" key="1">
    <citation type="submission" date="2024-04" db="EMBL/GenBank/DDBJ databases">
        <title>Phyllosticta paracitricarpa is synonymous to the EU quarantine fungus P. citricarpa based on phylogenomic analyses.</title>
        <authorList>
            <consortium name="Lawrence Berkeley National Laboratory"/>
            <person name="Van Ingen-Buijs V.A."/>
            <person name="Van Westerhoven A.C."/>
            <person name="Haridas S."/>
            <person name="Skiadas P."/>
            <person name="Martin F."/>
            <person name="Groenewald J.Z."/>
            <person name="Crous P.W."/>
            <person name="Seidl M.F."/>
        </authorList>
    </citation>
    <scope>NUCLEOTIDE SEQUENCE [LARGE SCALE GENOMIC DNA]</scope>
    <source>
        <strain evidence="2 3">CBS 122670</strain>
    </source>
</reference>